<dbReference type="RefSeq" id="XP_001020299.2">
    <property type="nucleotide sequence ID" value="XM_001020299.3"/>
</dbReference>
<organism evidence="3 4">
    <name type="scientific">Tetrahymena thermophila (strain SB210)</name>
    <dbReference type="NCBI Taxonomy" id="312017"/>
    <lineage>
        <taxon>Eukaryota</taxon>
        <taxon>Sar</taxon>
        <taxon>Alveolata</taxon>
        <taxon>Ciliophora</taxon>
        <taxon>Intramacronucleata</taxon>
        <taxon>Oligohymenophorea</taxon>
        <taxon>Hymenostomatida</taxon>
        <taxon>Tetrahymenina</taxon>
        <taxon>Tetrahymenidae</taxon>
        <taxon>Tetrahymena</taxon>
    </lineage>
</organism>
<evidence type="ECO:0000256" key="1">
    <source>
        <dbReference type="SAM" id="Coils"/>
    </source>
</evidence>
<feature type="coiled-coil region" evidence="1">
    <location>
        <begin position="219"/>
        <end position="246"/>
    </location>
</feature>
<keyword evidence="1" id="KW-0175">Coiled coil</keyword>
<proteinExistence type="predicted"/>
<dbReference type="EMBL" id="GG662629">
    <property type="protein sequence ID" value="EAS00054.2"/>
    <property type="molecule type" value="Genomic_DNA"/>
</dbReference>
<feature type="compositionally biased region" description="Polar residues" evidence="2">
    <location>
        <begin position="355"/>
        <end position="368"/>
    </location>
</feature>
<protein>
    <submittedName>
        <fullName evidence="3">Uncharacterized protein</fullName>
    </submittedName>
</protein>
<accession>Q23U90</accession>
<sequence length="456" mass="53833">MQVIPLNISVKFKILYQIRRIKFRVYLINLCYSFQASFLRNLEIIMKQITIRSNDSSLYQPSYSTNNCSNQTYNFYDDKNTNYTISNTVDLEARSLMSSRMSKRYSRSLFEKGSLSLFKTKSNEPSVEKNLSKKQSNKSLNENLVKNKVQIYDQLKSNTQLYSDSFQMERLNYTELFAKRVNYQGIILFEPNPYLLPVFRKDKKKHQTKVSDVSLLLFNQYMKKSNQQKEKMAKQLQKQLAKEVESQNSELNYMKKSEFKNNNFFNKNLKRKLVKNKAKQNVEQLTLSPSCNQVKKARSFSEDQNQFKFSQTQNTFFCKEKGNNNKSNNISSEMQQKNKNHQSNQTVGYDPYGADQQTLPTQSRRQSYIKSNRQLSYDEKLQEKETEASENNTGSKRQILSNIYKDRIQNLSKILTEQKQSQLVRPQTAQVSRRVYLQQPNYNSIQHKTIHDQAFY</sequence>
<reference evidence="4" key="1">
    <citation type="journal article" date="2006" name="PLoS Biol.">
        <title>Macronuclear genome sequence of the ciliate Tetrahymena thermophila, a model eukaryote.</title>
        <authorList>
            <person name="Eisen J.A."/>
            <person name="Coyne R.S."/>
            <person name="Wu M."/>
            <person name="Wu D."/>
            <person name="Thiagarajan M."/>
            <person name="Wortman J.R."/>
            <person name="Badger J.H."/>
            <person name="Ren Q."/>
            <person name="Amedeo P."/>
            <person name="Jones K.M."/>
            <person name="Tallon L.J."/>
            <person name="Delcher A.L."/>
            <person name="Salzberg S.L."/>
            <person name="Silva J.C."/>
            <person name="Haas B.J."/>
            <person name="Majoros W.H."/>
            <person name="Farzad M."/>
            <person name="Carlton J.M."/>
            <person name="Smith R.K. Jr."/>
            <person name="Garg J."/>
            <person name="Pearlman R.E."/>
            <person name="Karrer K.M."/>
            <person name="Sun L."/>
            <person name="Manning G."/>
            <person name="Elde N.C."/>
            <person name="Turkewitz A.P."/>
            <person name="Asai D.J."/>
            <person name="Wilkes D.E."/>
            <person name="Wang Y."/>
            <person name="Cai H."/>
            <person name="Collins K."/>
            <person name="Stewart B.A."/>
            <person name="Lee S.R."/>
            <person name="Wilamowska K."/>
            <person name="Weinberg Z."/>
            <person name="Ruzzo W.L."/>
            <person name="Wloga D."/>
            <person name="Gaertig J."/>
            <person name="Frankel J."/>
            <person name="Tsao C.-C."/>
            <person name="Gorovsky M.A."/>
            <person name="Keeling P.J."/>
            <person name="Waller R.F."/>
            <person name="Patron N.J."/>
            <person name="Cherry J.M."/>
            <person name="Stover N.A."/>
            <person name="Krieger C.J."/>
            <person name="del Toro C."/>
            <person name="Ryder H.F."/>
            <person name="Williamson S.C."/>
            <person name="Barbeau R.A."/>
            <person name="Hamilton E.P."/>
            <person name="Orias E."/>
        </authorList>
    </citation>
    <scope>NUCLEOTIDE SEQUENCE [LARGE SCALE GENOMIC DNA]</scope>
    <source>
        <strain evidence="4">SB210</strain>
    </source>
</reference>
<dbReference type="Proteomes" id="UP000009168">
    <property type="component" value="Unassembled WGS sequence"/>
</dbReference>
<gene>
    <name evidence="3" type="ORF">TTHERM_00890080</name>
</gene>
<evidence type="ECO:0000313" key="4">
    <source>
        <dbReference type="Proteomes" id="UP000009168"/>
    </source>
</evidence>
<keyword evidence="4" id="KW-1185">Reference proteome</keyword>
<dbReference type="InParanoid" id="Q23U90"/>
<feature type="region of interest" description="Disordered" evidence="2">
    <location>
        <begin position="318"/>
        <end position="368"/>
    </location>
</feature>
<name>Q23U90_TETTS</name>
<dbReference type="HOGENOM" id="CLU_669960_0_0_1"/>
<feature type="compositionally biased region" description="Polar residues" evidence="2">
    <location>
        <begin position="333"/>
        <end position="347"/>
    </location>
</feature>
<evidence type="ECO:0000313" key="3">
    <source>
        <dbReference type="EMBL" id="EAS00054.2"/>
    </source>
</evidence>
<dbReference type="AlphaFoldDB" id="Q23U90"/>
<dbReference type="KEGG" id="tet:TTHERM_00890080"/>
<dbReference type="GeneID" id="7831042"/>
<evidence type="ECO:0000256" key="2">
    <source>
        <dbReference type="SAM" id="MobiDB-lite"/>
    </source>
</evidence>